<protein>
    <recommendedName>
        <fullName evidence="4">Enolase</fullName>
        <ecNumber evidence="3">4.2.1.11</ecNumber>
    </recommendedName>
    <alternativeName>
        <fullName evidence="8">2-phospho-D-glycerate hydro-lyase</fullName>
    </alternativeName>
    <alternativeName>
        <fullName evidence="9">2-phosphoglycerate dehydratase</fullName>
    </alternativeName>
</protein>
<feature type="domain" description="Enolase N-terminal" evidence="14">
    <location>
        <begin position="3"/>
        <end position="134"/>
    </location>
</feature>
<evidence type="ECO:0000256" key="4">
    <source>
        <dbReference type="ARBA" id="ARBA00017068"/>
    </source>
</evidence>
<dbReference type="SMART" id="SM01193">
    <property type="entry name" value="Enolase_N"/>
    <property type="match status" value="1"/>
</dbReference>
<dbReference type="SFLD" id="SFLDF00002">
    <property type="entry name" value="enolase"/>
    <property type="match status" value="1"/>
</dbReference>
<dbReference type="UniPathway" id="UPA00109">
    <property type="reaction ID" value="UER00187"/>
</dbReference>
<evidence type="ECO:0000256" key="12">
    <source>
        <dbReference type="PIRSR" id="PIRSR001400-3"/>
    </source>
</evidence>
<proteinExistence type="inferred from homology"/>
<feature type="binding site" evidence="12">
    <location>
        <position position="245"/>
    </location>
    <ligand>
        <name>Mg(2+)</name>
        <dbReference type="ChEBI" id="CHEBI:18420"/>
    </ligand>
</feature>
<feature type="binding site" evidence="12">
    <location>
        <position position="319"/>
    </location>
    <ligand>
        <name>Mg(2+)</name>
        <dbReference type="ChEBI" id="CHEBI:18420"/>
    </ligand>
</feature>
<organism evidence="15">
    <name type="scientific">Scolopendra viridis</name>
    <name type="common">Giant centipede</name>
    <dbReference type="NCBI Taxonomy" id="118503"/>
    <lineage>
        <taxon>Eukaryota</taxon>
        <taxon>Metazoa</taxon>
        <taxon>Ecdysozoa</taxon>
        <taxon>Arthropoda</taxon>
        <taxon>Myriapoda</taxon>
        <taxon>Chilopoda</taxon>
        <taxon>Pleurostigmophora</taxon>
        <taxon>Scolopendromorpha</taxon>
        <taxon>Scolopendridae</taxon>
        <taxon>Scolopendra</taxon>
    </lineage>
</organism>
<dbReference type="InterPro" id="IPR020811">
    <property type="entry name" value="Enolase_N"/>
</dbReference>
<dbReference type="InterPro" id="IPR000941">
    <property type="entry name" value="Enolase"/>
</dbReference>
<dbReference type="SFLD" id="SFLDS00001">
    <property type="entry name" value="Enolase"/>
    <property type="match status" value="1"/>
</dbReference>
<feature type="binding site" evidence="11">
    <location>
        <position position="395"/>
    </location>
    <ligand>
        <name>substrate</name>
    </ligand>
</feature>
<keyword evidence="12" id="KW-0479">Metal-binding</keyword>
<dbReference type="GO" id="GO:0000287">
    <property type="term" value="F:magnesium ion binding"/>
    <property type="evidence" value="ECO:0007669"/>
    <property type="project" value="InterPro"/>
</dbReference>
<evidence type="ECO:0000256" key="5">
    <source>
        <dbReference type="ARBA" id="ARBA00022842"/>
    </source>
</evidence>
<dbReference type="InterPro" id="IPR020810">
    <property type="entry name" value="Enolase_C"/>
</dbReference>
<evidence type="ECO:0000256" key="10">
    <source>
        <dbReference type="PIRSR" id="PIRSR001400-1"/>
    </source>
</evidence>
<feature type="binding site" evidence="11">
    <location>
        <begin position="371"/>
        <end position="374"/>
    </location>
    <ligand>
        <name>substrate</name>
    </ligand>
</feature>
<comment type="pathway">
    <text evidence="1">Carbohydrate degradation; glycolysis; pyruvate from D-glyceraldehyde 3-phosphate: step 4/5.</text>
</comment>
<feature type="binding site" evidence="11">
    <location>
        <position position="319"/>
    </location>
    <ligand>
        <name>substrate</name>
    </ligand>
</feature>
<dbReference type="InterPro" id="IPR020809">
    <property type="entry name" value="Enolase_CS"/>
</dbReference>
<dbReference type="InterPro" id="IPR036849">
    <property type="entry name" value="Enolase-like_C_sf"/>
</dbReference>
<dbReference type="Gene3D" id="3.30.390.10">
    <property type="entry name" value="Enolase-like, N-terminal domain"/>
    <property type="match status" value="1"/>
</dbReference>
<dbReference type="FunFam" id="3.30.390.10:FF:000001">
    <property type="entry name" value="Enolase"/>
    <property type="match status" value="1"/>
</dbReference>
<evidence type="ECO:0000256" key="8">
    <source>
        <dbReference type="ARBA" id="ARBA00031125"/>
    </source>
</evidence>
<evidence type="ECO:0000256" key="9">
    <source>
        <dbReference type="ARBA" id="ARBA00032132"/>
    </source>
</evidence>
<evidence type="ECO:0000256" key="6">
    <source>
        <dbReference type="ARBA" id="ARBA00023152"/>
    </source>
</evidence>
<keyword evidence="7" id="KW-0456">Lyase</keyword>
<comment type="cofactor">
    <cofactor evidence="12">
        <name>Mg(2+)</name>
        <dbReference type="ChEBI" id="CHEBI:18420"/>
    </cofactor>
    <text evidence="12">Mg(2+) is required for catalysis and for stabilizing the dimer.</text>
</comment>
<sequence length="433" mass="47354">MPIQKIHARQIYDSRGNPTVEVDLVTEKGLFRAAVPSGASTGVHEALELRDNDKKVHHGKGVLKAVCHINNEIAPALIAKNFDITNQKEIDDYMICCDGTENKSNFGANAILGVSLAVCKAGAAHKGIPLYKYIAELAGNEKIVLPVPAFNVINGGSHAGNKLAMQEFMILPTGASSFSEAMQMGSEVYHHLKKVIKDKFGLDATSVGDEGGFAPNIQDNKEALELIKTAIEKAGYTGKIEIGMDVAASEFFKEGKYDLDFKNPQSDSSKWITPSQLADIYRDFCKNYPMVSIEDPFDQDDWDAWTQLLSTVDIQIVGDDLTVTNPKRIQTAVEKKACNCLLLKVNQIGSVTESIQAHLLAKKNGWGTMVSHRSGETEDSFIADLVVGLSTGQIKTGAPCRSERLAKYNQIMRIEEHLGKDAVYAGKNFRHPV</sequence>
<feature type="binding site" evidence="11">
    <location>
        <position position="158"/>
    </location>
    <ligand>
        <name>substrate</name>
    </ligand>
</feature>
<keyword evidence="6" id="KW-0324">Glycolysis</keyword>
<feature type="active site" description="Proton acceptor" evidence="10">
    <location>
        <position position="344"/>
    </location>
</feature>
<evidence type="ECO:0000259" key="13">
    <source>
        <dbReference type="SMART" id="SM01192"/>
    </source>
</evidence>
<comment type="similarity">
    <text evidence="2">Belongs to the enolase family.</text>
</comment>
<dbReference type="Pfam" id="PF03952">
    <property type="entry name" value="Enolase_N"/>
    <property type="match status" value="1"/>
</dbReference>
<feature type="active site" description="Proton donor" evidence="10">
    <location>
        <position position="210"/>
    </location>
</feature>
<name>A0A4D5R9H8_SCOVI</name>
<dbReference type="CDD" id="cd03313">
    <property type="entry name" value="enolase"/>
    <property type="match status" value="1"/>
</dbReference>
<dbReference type="InterPro" id="IPR029017">
    <property type="entry name" value="Enolase-like_N"/>
</dbReference>
<evidence type="ECO:0000313" key="15">
    <source>
        <dbReference type="EMBL" id="MIC88786.1"/>
    </source>
</evidence>
<dbReference type="SUPFAM" id="SSF51604">
    <property type="entry name" value="Enolase C-terminal domain-like"/>
    <property type="match status" value="1"/>
</dbReference>
<evidence type="ECO:0000256" key="11">
    <source>
        <dbReference type="PIRSR" id="PIRSR001400-2"/>
    </source>
</evidence>
<dbReference type="HAMAP" id="MF_00318">
    <property type="entry name" value="Enolase"/>
    <property type="match status" value="1"/>
</dbReference>
<evidence type="ECO:0000259" key="14">
    <source>
        <dbReference type="SMART" id="SM01193"/>
    </source>
</evidence>
<dbReference type="PIRSF" id="PIRSF001400">
    <property type="entry name" value="Enolase"/>
    <property type="match status" value="1"/>
</dbReference>
<dbReference type="EMBL" id="GGNE01000245">
    <property type="protein sequence ID" value="MIC88786.1"/>
    <property type="molecule type" value="Transcribed_RNA"/>
</dbReference>
<dbReference type="FunFam" id="3.20.20.120:FF:000002">
    <property type="entry name" value="Enolase 1"/>
    <property type="match status" value="1"/>
</dbReference>
<dbReference type="SMART" id="SM01192">
    <property type="entry name" value="Enolase_C"/>
    <property type="match status" value="1"/>
</dbReference>
<dbReference type="Pfam" id="PF00113">
    <property type="entry name" value="Enolase_C"/>
    <property type="match status" value="1"/>
</dbReference>
<dbReference type="PANTHER" id="PTHR11902:SF1">
    <property type="entry name" value="ENOLASE"/>
    <property type="match status" value="1"/>
</dbReference>
<accession>A0A4D5R9H8</accession>
<dbReference type="EC" id="4.2.1.11" evidence="3"/>
<dbReference type="GO" id="GO:0004634">
    <property type="term" value="F:phosphopyruvate hydratase activity"/>
    <property type="evidence" value="ECO:0007669"/>
    <property type="project" value="UniProtKB-EC"/>
</dbReference>
<dbReference type="GO" id="GO:0000015">
    <property type="term" value="C:phosphopyruvate hydratase complex"/>
    <property type="evidence" value="ECO:0007669"/>
    <property type="project" value="InterPro"/>
</dbReference>
<feature type="domain" description="Enolase C-terminal TIM barrel" evidence="13">
    <location>
        <begin position="142"/>
        <end position="432"/>
    </location>
</feature>
<keyword evidence="5 12" id="KW-0460">Magnesium</keyword>
<dbReference type="PANTHER" id="PTHR11902">
    <property type="entry name" value="ENOLASE"/>
    <property type="match status" value="1"/>
</dbReference>
<evidence type="ECO:0000256" key="3">
    <source>
        <dbReference type="ARBA" id="ARBA00012058"/>
    </source>
</evidence>
<evidence type="ECO:0000256" key="7">
    <source>
        <dbReference type="ARBA" id="ARBA00023239"/>
    </source>
</evidence>
<dbReference type="AlphaFoldDB" id="A0A4D5R9H8"/>
<dbReference type="GO" id="GO:0006096">
    <property type="term" value="P:glycolytic process"/>
    <property type="evidence" value="ECO:0007669"/>
    <property type="project" value="UniProtKB-UniPathway"/>
</dbReference>
<evidence type="ECO:0000256" key="2">
    <source>
        <dbReference type="ARBA" id="ARBA00009604"/>
    </source>
</evidence>
<dbReference type="PROSITE" id="PS00164">
    <property type="entry name" value="ENOLASE"/>
    <property type="match status" value="1"/>
</dbReference>
<feature type="binding site" evidence="12">
    <location>
        <position position="294"/>
    </location>
    <ligand>
        <name>Mg(2+)</name>
        <dbReference type="ChEBI" id="CHEBI:18420"/>
    </ligand>
</feature>
<dbReference type="SFLD" id="SFLDG00178">
    <property type="entry name" value="enolase"/>
    <property type="match status" value="1"/>
</dbReference>
<keyword evidence="15" id="KW-0670">Pyruvate</keyword>
<evidence type="ECO:0000256" key="1">
    <source>
        <dbReference type="ARBA" id="ARBA00005031"/>
    </source>
</evidence>
<feature type="binding site" evidence="11">
    <location>
        <position position="294"/>
    </location>
    <ligand>
        <name>substrate</name>
    </ligand>
</feature>
<reference evidence="15" key="1">
    <citation type="journal article" date="2018" name="Toxicon">
        <title>Venom-gland transcriptomics and venom proteomics of the giant Florida blue centipede, Scolopendra viridis.</title>
        <authorList>
            <person name="Ward M.J."/>
            <person name="Rokyta D.R."/>
        </authorList>
    </citation>
    <scope>NUCLEOTIDE SEQUENCE</scope>
    <source>
        <tissue evidence="15">Venom gland</tissue>
    </source>
</reference>
<feature type="binding site" evidence="11">
    <location>
        <position position="167"/>
    </location>
    <ligand>
        <name>substrate</name>
    </ligand>
</feature>
<dbReference type="Gene3D" id="3.20.20.120">
    <property type="entry name" value="Enolase-like C-terminal domain"/>
    <property type="match status" value="1"/>
</dbReference>
<dbReference type="SUPFAM" id="SSF54826">
    <property type="entry name" value="Enolase N-terminal domain-like"/>
    <property type="match status" value="1"/>
</dbReference>
<dbReference type="PRINTS" id="PR00148">
    <property type="entry name" value="ENOLASE"/>
</dbReference>
<dbReference type="NCBIfam" id="TIGR01060">
    <property type="entry name" value="eno"/>
    <property type="match status" value="1"/>
</dbReference>